<comment type="caution">
    <text evidence="2">The sequence shown here is derived from an EMBL/GenBank/DDBJ whole genome shotgun (WGS) entry which is preliminary data.</text>
</comment>
<dbReference type="Proteomes" id="UP000036367">
    <property type="component" value="Unassembled WGS sequence"/>
</dbReference>
<dbReference type="InterPro" id="IPR034660">
    <property type="entry name" value="DinB/YfiT-like"/>
</dbReference>
<keyword evidence="3" id="KW-1185">Reference proteome</keyword>
<gene>
    <name evidence="2" type="ORF">RISK_001730</name>
</gene>
<proteinExistence type="predicted"/>
<evidence type="ECO:0000313" key="3">
    <source>
        <dbReference type="Proteomes" id="UP000036367"/>
    </source>
</evidence>
<sequence length="383" mass="41657">MLAFVPAACFPASVDAAEGDPVAVRLWPGGTVTVESHWGLSVAVQNAPASPEGSTPDRVSGTIAIPETDATVSLGQAGSYLLRRPANQAKPTWQSAAISDTGTGDVFETPNDIRVNSLGTKAVHLQLDGVHLLVAGPDCDVQTLESIEHIDAVIGSNLQRFAAEDGKSLPTTVRNWISVSATAPDSAKVQTQNHNTVAISSQSSESKAKSPAVWWNVSTQPWLMPEAMDKMFVAMEESCSESQAVFAALTAEQMNFQPANGTHTPRWNVEHMMGRQLQFFSQMYHAADVAIPVMDLNPAQMPPDYRFANPNWSGAEEARQMQRVSDFSRRFAYLLDGYGTDDKVAGSRWPSMGALLKQMERHYSEHTANTQKKFQLPGWPSKN</sequence>
<protein>
    <recommendedName>
        <fullName evidence="1">DinB-like domain-containing protein</fullName>
    </recommendedName>
</protein>
<reference evidence="2" key="1">
    <citation type="submission" date="2015-05" db="EMBL/GenBank/DDBJ databases">
        <title>Permanent draft genome of Rhodopirellula islandicus K833.</title>
        <authorList>
            <person name="Kizina J."/>
            <person name="Richter M."/>
            <person name="Glockner F.O."/>
            <person name="Harder J."/>
        </authorList>
    </citation>
    <scope>NUCLEOTIDE SEQUENCE [LARGE SCALE GENOMIC DNA]</scope>
    <source>
        <strain evidence="2">K833</strain>
    </source>
</reference>
<accession>A0A0J1ELW1</accession>
<feature type="domain" description="DinB-like" evidence="1">
    <location>
        <begin position="237"/>
        <end position="331"/>
    </location>
</feature>
<evidence type="ECO:0000259" key="1">
    <source>
        <dbReference type="Pfam" id="PF12867"/>
    </source>
</evidence>
<dbReference type="EMBL" id="LECT01000015">
    <property type="protein sequence ID" value="KLU06519.1"/>
    <property type="molecule type" value="Genomic_DNA"/>
</dbReference>
<dbReference type="AlphaFoldDB" id="A0A0J1ELW1"/>
<organism evidence="2 3">
    <name type="scientific">Rhodopirellula islandica</name>
    <dbReference type="NCBI Taxonomy" id="595434"/>
    <lineage>
        <taxon>Bacteria</taxon>
        <taxon>Pseudomonadati</taxon>
        <taxon>Planctomycetota</taxon>
        <taxon>Planctomycetia</taxon>
        <taxon>Pirellulales</taxon>
        <taxon>Pirellulaceae</taxon>
        <taxon>Rhodopirellula</taxon>
    </lineage>
</organism>
<evidence type="ECO:0000313" key="2">
    <source>
        <dbReference type="EMBL" id="KLU06519.1"/>
    </source>
</evidence>
<dbReference type="PATRIC" id="fig|595434.4.peg.1649"/>
<dbReference type="InterPro" id="IPR024775">
    <property type="entry name" value="DinB-like"/>
</dbReference>
<dbReference type="Pfam" id="PF12867">
    <property type="entry name" value="DinB_2"/>
    <property type="match status" value="1"/>
</dbReference>
<name>A0A0J1ELW1_RHOIS</name>
<dbReference type="Gene3D" id="1.20.120.450">
    <property type="entry name" value="dinb family like domain"/>
    <property type="match status" value="1"/>
</dbReference>
<dbReference type="SUPFAM" id="SSF109854">
    <property type="entry name" value="DinB/YfiT-like putative metalloenzymes"/>
    <property type="match status" value="1"/>
</dbReference>